<dbReference type="EMBL" id="JBHSBN010000037">
    <property type="protein sequence ID" value="MFC4110285.1"/>
    <property type="molecule type" value="Genomic_DNA"/>
</dbReference>
<comment type="similarity">
    <text evidence="2">Belongs to the UreD family.</text>
</comment>
<feature type="compositionally biased region" description="Basic and acidic residues" evidence="3">
    <location>
        <begin position="236"/>
        <end position="245"/>
    </location>
</feature>
<dbReference type="InterPro" id="IPR002669">
    <property type="entry name" value="UreD"/>
</dbReference>
<dbReference type="HAMAP" id="MF_01384">
    <property type="entry name" value="UreD"/>
    <property type="match status" value="1"/>
</dbReference>
<sequence>MAEVDDRGGTRLVELREEPPLLLRRTRSYDGSAVVHLVGGAAGPLGGDDLELEIEVRPQAALCLRTVAASVALPARSRRPSRFAVSATVGAGGILHWLPEQTVAAAGCRHTTSATVAVAAGGSVLWRDELVCGRHAERPGDASVHTSVDYAGTPLLRQRIDVGPGADGWDGPAVLGGAPATGSLLGVRPGSRPVAPVVLGPTAVRVPLAGPGWLVTATAADAHTLRTQLTEPAVPDAEHRPDGRRTGRGRG</sequence>
<gene>
    <name evidence="2" type="primary">ureD</name>
    <name evidence="4" type="ORF">ACFOX0_30745</name>
</gene>
<comment type="function">
    <text evidence="2">Required for maturation of urease via the functional incorporation of the urease nickel metallocenter.</text>
</comment>
<feature type="region of interest" description="Disordered" evidence="3">
    <location>
        <begin position="229"/>
        <end position="251"/>
    </location>
</feature>
<keyword evidence="2" id="KW-0996">Nickel insertion</keyword>
<keyword evidence="5" id="KW-1185">Reference proteome</keyword>
<evidence type="ECO:0000313" key="5">
    <source>
        <dbReference type="Proteomes" id="UP001595868"/>
    </source>
</evidence>
<comment type="caution">
    <text evidence="4">The sequence shown here is derived from an EMBL/GenBank/DDBJ whole genome shotgun (WGS) entry which is preliminary data.</text>
</comment>
<protein>
    <recommendedName>
        <fullName evidence="2">Urease accessory protein UreD</fullName>
    </recommendedName>
</protein>
<evidence type="ECO:0000313" key="4">
    <source>
        <dbReference type="EMBL" id="MFC4110285.1"/>
    </source>
</evidence>
<accession>A0ABV8KWS5</accession>
<name>A0ABV8KWS5_9ACTN</name>
<dbReference type="Pfam" id="PF01774">
    <property type="entry name" value="UreD"/>
    <property type="match status" value="1"/>
</dbReference>
<evidence type="ECO:0000256" key="1">
    <source>
        <dbReference type="ARBA" id="ARBA00023186"/>
    </source>
</evidence>
<dbReference type="Proteomes" id="UP001595868">
    <property type="component" value="Unassembled WGS sequence"/>
</dbReference>
<keyword evidence="1 2" id="KW-0143">Chaperone</keyword>
<reference evidence="5" key="1">
    <citation type="journal article" date="2019" name="Int. J. Syst. Evol. Microbiol.">
        <title>The Global Catalogue of Microorganisms (GCM) 10K type strain sequencing project: providing services to taxonomists for standard genome sequencing and annotation.</title>
        <authorList>
            <consortium name="The Broad Institute Genomics Platform"/>
            <consortium name="The Broad Institute Genome Sequencing Center for Infectious Disease"/>
            <person name="Wu L."/>
            <person name="Ma J."/>
        </authorList>
    </citation>
    <scope>NUCLEOTIDE SEQUENCE [LARGE SCALE GENOMIC DNA]</scope>
    <source>
        <strain evidence="5">2902at01</strain>
    </source>
</reference>
<organism evidence="4 5">
    <name type="scientific">Micromonospora zhanjiangensis</name>
    <dbReference type="NCBI Taxonomy" id="1522057"/>
    <lineage>
        <taxon>Bacteria</taxon>
        <taxon>Bacillati</taxon>
        <taxon>Actinomycetota</taxon>
        <taxon>Actinomycetes</taxon>
        <taxon>Micromonosporales</taxon>
        <taxon>Micromonosporaceae</taxon>
        <taxon>Micromonospora</taxon>
    </lineage>
</organism>
<comment type="subunit">
    <text evidence="2">UreD, UreF and UreG form a complex that acts as a GTP-hydrolysis-dependent molecular chaperone, activating the urease apoprotein by helping to assemble the nickel containing metallocenter of UreC. The UreE protein probably delivers the nickel.</text>
</comment>
<evidence type="ECO:0000256" key="2">
    <source>
        <dbReference type="HAMAP-Rule" id="MF_01384"/>
    </source>
</evidence>
<evidence type="ECO:0000256" key="3">
    <source>
        <dbReference type="SAM" id="MobiDB-lite"/>
    </source>
</evidence>
<comment type="subcellular location">
    <subcellularLocation>
        <location evidence="2">Cytoplasm</location>
    </subcellularLocation>
</comment>
<keyword evidence="2" id="KW-0963">Cytoplasm</keyword>
<proteinExistence type="inferred from homology"/>
<dbReference type="RefSeq" id="WP_377552557.1">
    <property type="nucleotide sequence ID" value="NZ_JBHSBN010000037.1"/>
</dbReference>